<dbReference type="PRINTS" id="PR00625">
    <property type="entry name" value="JDOMAIN"/>
</dbReference>
<protein>
    <submittedName>
        <fullName evidence="2">Molecular chaperone DnaJ</fullName>
    </submittedName>
</protein>
<dbReference type="PANTHER" id="PTHR24074">
    <property type="entry name" value="CO-CHAPERONE PROTEIN DJLA"/>
    <property type="match status" value="1"/>
</dbReference>
<evidence type="ECO:0000313" key="3">
    <source>
        <dbReference type="Proteomes" id="UP000773614"/>
    </source>
</evidence>
<dbReference type="EMBL" id="SPKJ01000119">
    <property type="protein sequence ID" value="MYZ50080.1"/>
    <property type="molecule type" value="Genomic_DNA"/>
</dbReference>
<sequence>MKLESAYFDKIRTRREPQRPARASLRLCEAEGCSQQGEYRAPKGRQAEGEYFWFCLDHVRAYNKTYNYFSGMDDEAIQAYQKAASIGHRPTWKVGGAHAEELQPPGGRAKFGWQQPPNDPFEILGGNFRTRAPEREEPRGLRNMERKSLQTLGLDETATPAEIKAQFKLLVKRHHPDLHGGDRSLEDKLREIIQAYNYLKSVGFC</sequence>
<evidence type="ECO:0000259" key="1">
    <source>
        <dbReference type="PROSITE" id="PS50076"/>
    </source>
</evidence>
<dbReference type="InterPro" id="IPR050817">
    <property type="entry name" value="DjlA_DnaK_co-chaperone"/>
</dbReference>
<keyword evidence="3" id="KW-1185">Reference proteome</keyword>
<gene>
    <name evidence="2" type="ORF">E4O86_20445</name>
</gene>
<proteinExistence type="predicted"/>
<dbReference type="PROSITE" id="PS50076">
    <property type="entry name" value="DNAJ_2"/>
    <property type="match status" value="1"/>
</dbReference>
<evidence type="ECO:0000313" key="2">
    <source>
        <dbReference type="EMBL" id="MYZ50080.1"/>
    </source>
</evidence>
<comment type="caution">
    <text evidence="2">The sequence shown here is derived from an EMBL/GenBank/DDBJ whole genome shotgun (WGS) entry which is preliminary data.</text>
</comment>
<dbReference type="RefSeq" id="WP_161142412.1">
    <property type="nucleotide sequence ID" value="NZ_SPKJ01000119.1"/>
</dbReference>
<organism evidence="2 3">
    <name type="scientific">Propylenella binzhouense</name>
    <dbReference type="NCBI Taxonomy" id="2555902"/>
    <lineage>
        <taxon>Bacteria</taxon>
        <taxon>Pseudomonadati</taxon>
        <taxon>Pseudomonadota</taxon>
        <taxon>Alphaproteobacteria</taxon>
        <taxon>Hyphomicrobiales</taxon>
        <taxon>Propylenellaceae</taxon>
        <taxon>Propylenella</taxon>
    </lineage>
</organism>
<dbReference type="InterPro" id="IPR001623">
    <property type="entry name" value="DnaJ_domain"/>
</dbReference>
<dbReference type="SUPFAM" id="SSF46565">
    <property type="entry name" value="Chaperone J-domain"/>
    <property type="match status" value="1"/>
</dbReference>
<dbReference type="Pfam" id="PF00226">
    <property type="entry name" value="DnaJ"/>
    <property type="match status" value="1"/>
</dbReference>
<dbReference type="AlphaFoldDB" id="A0A964T8M5"/>
<reference evidence="2" key="1">
    <citation type="submission" date="2019-03" db="EMBL/GenBank/DDBJ databases">
        <title>Afifella sp. nov., isolated from activated sludge.</title>
        <authorList>
            <person name="Li Q."/>
            <person name="Liu Y."/>
        </authorList>
    </citation>
    <scope>NUCLEOTIDE SEQUENCE</scope>
    <source>
        <strain evidence="2">L72</strain>
    </source>
</reference>
<dbReference type="InterPro" id="IPR036869">
    <property type="entry name" value="J_dom_sf"/>
</dbReference>
<dbReference type="Gene3D" id="1.10.287.110">
    <property type="entry name" value="DnaJ domain"/>
    <property type="match status" value="1"/>
</dbReference>
<dbReference type="OrthoDB" id="9786294at2"/>
<feature type="domain" description="J" evidence="1">
    <location>
        <begin position="147"/>
        <end position="204"/>
    </location>
</feature>
<dbReference type="CDD" id="cd06257">
    <property type="entry name" value="DnaJ"/>
    <property type="match status" value="1"/>
</dbReference>
<accession>A0A964T8M5</accession>
<dbReference type="SMART" id="SM00271">
    <property type="entry name" value="DnaJ"/>
    <property type="match status" value="1"/>
</dbReference>
<name>A0A964T8M5_9HYPH</name>
<dbReference type="Proteomes" id="UP000773614">
    <property type="component" value="Unassembled WGS sequence"/>
</dbReference>